<organism evidence="2 3">
    <name type="scientific">Sphingopyxis witflariensis</name>
    <dbReference type="NCBI Taxonomy" id="173675"/>
    <lineage>
        <taxon>Bacteria</taxon>
        <taxon>Pseudomonadati</taxon>
        <taxon>Pseudomonadota</taxon>
        <taxon>Alphaproteobacteria</taxon>
        <taxon>Sphingomonadales</taxon>
        <taxon>Sphingomonadaceae</taxon>
        <taxon>Sphingopyxis</taxon>
    </lineage>
</organism>
<name>A0A246JYV0_9SPHN</name>
<feature type="signal peptide" evidence="1">
    <location>
        <begin position="1"/>
        <end position="21"/>
    </location>
</feature>
<evidence type="ECO:0000256" key="1">
    <source>
        <dbReference type="SAM" id="SignalP"/>
    </source>
</evidence>
<proteinExistence type="predicted"/>
<dbReference type="AlphaFoldDB" id="A0A246JYV0"/>
<feature type="chain" id="PRO_5013123178" evidence="1">
    <location>
        <begin position="22"/>
        <end position="143"/>
    </location>
</feature>
<reference evidence="2 3" key="1">
    <citation type="journal article" date="2002" name="Int. J. Syst. Evol. Microbiol.">
        <title>Sphingopyxis witflariensis sp. nov., isolated from activated sludge.</title>
        <authorList>
            <person name="Kampfer P."/>
            <person name="Witzenberger R."/>
            <person name="Denner E.B."/>
            <person name="Busse H.J."/>
            <person name="Neef A."/>
        </authorList>
    </citation>
    <scope>NUCLEOTIDE SEQUENCE [LARGE SCALE GENOMIC DNA]</scope>
    <source>
        <strain evidence="2 3">DSM 14551</strain>
    </source>
</reference>
<comment type="caution">
    <text evidence="2">The sequence shown here is derived from an EMBL/GenBank/DDBJ whole genome shotgun (WGS) entry which is preliminary data.</text>
</comment>
<keyword evidence="1" id="KW-0732">Signal</keyword>
<keyword evidence="3" id="KW-1185">Reference proteome</keyword>
<evidence type="ECO:0000313" key="2">
    <source>
        <dbReference type="EMBL" id="OWQ98374.1"/>
    </source>
</evidence>
<protein>
    <submittedName>
        <fullName evidence="2">Uncharacterized protein</fullName>
    </submittedName>
</protein>
<dbReference type="PROSITE" id="PS51257">
    <property type="entry name" value="PROKAR_LIPOPROTEIN"/>
    <property type="match status" value="1"/>
</dbReference>
<accession>A0A246JYV0</accession>
<dbReference type="EMBL" id="NISJ01000003">
    <property type="protein sequence ID" value="OWQ98374.1"/>
    <property type="molecule type" value="Genomic_DNA"/>
</dbReference>
<gene>
    <name evidence="2" type="ORF">CDQ91_07735</name>
</gene>
<evidence type="ECO:0000313" key="3">
    <source>
        <dbReference type="Proteomes" id="UP000197097"/>
    </source>
</evidence>
<sequence length="143" mass="15578">MRWGNTLNVKPALRDSAAAFAAALFASGCTTTIVSPNLDGLGAARLNSEKAVFAIKSPDLIRCDELACYYGPHQNYYIRNVRCPEGQVIASICDYERAKADGVIRLGKADTLLVWTTARSSLSRTGKGLWRIGADSIEQREKP</sequence>
<dbReference type="Proteomes" id="UP000197097">
    <property type="component" value="Unassembled WGS sequence"/>
</dbReference>